<evidence type="ECO:0000313" key="11">
    <source>
        <dbReference type="Proteomes" id="UP000217083"/>
    </source>
</evidence>
<reference evidence="11" key="1">
    <citation type="submission" date="2017-08" db="EMBL/GenBank/DDBJ databases">
        <authorList>
            <person name="Huang Z."/>
        </authorList>
    </citation>
    <scope>NUCLEOTIDE SEQUENCE [LARGE SCALE GENOMIC DNA]</scope>
    <source>
        <strain evidence="11">SA5d-4</strain>
    </source>
</reference>
<dbReference type="InterPro" id="IPR006098">
    <property type="entry name" value="MMCoA_mutase_a_cat"/>
</dbReference>
<evidence type="ECO:0000313" key="10">
    <source>
        <dbReference type="EMBL" id="OZM57599.1"/>
    </source>
</evidence>
<dbReference type="SUPFAM" id="SSF51703">
    <property type="entry name" value="Cobalamin (vitamin B12)-dependent enzymes"/>
    <property type="match status" value="1"/>
</dbReference>
<reference evidence="10 11" key="2">
    <citation type="submission" date="2017-09" db="EMBL/GenBank/DDBJ databases">
        <title>Bacillus patelloidae sp. nov., isolated from the intestinal tract of a marine limpet.</title>
        <authorList>
            <person name="Liu R."/>
            <person name="Dong C."/>
            <person name="Shao Z."/>
        </authorList>
    </citation>
    <scope>NUCLEOTIDE SEQUENCE [LARGE SCALE GENOMIC DNA]</scope>
    <source>
        <strain evidence="10 11">SA5d-4</strain>
    </source>
</reference>
<dbReference type="AlphaFoldDB" id="A0A263BV56"/>
<protein>
    <recommendedName>
        <fullName evidence="3">methylmalonyl-CoA mutase</fullName>
        <ecNumber evidence="3">5.4.99.2</ecNumber>
    </recommendedName>
</protein>
<dbReference type="Proteomes" id="UP000217083">
    <property type="component" value="Unassembled WGS sequence"/>
</dbReference>
<dbReference type="Pfam" id="PF01642">
    <property type="entry name" value="MM_CoA_mutase"/>
    <property type="match status" value="1"/>
</dbReference>
<gene>
    <name evidence="10" type="ORF">CIB95_04305</name>
</gene>
<dbReference type="NCBIfam" id="TIGR00641">
    <property type="entry name" value="acid_CoA_mut_N"/>
    <property type="match status" value="1"/>
</dbReference>
<evidence type="ECO:0000256" key="4">
    <source>
        <dbReference type="ARBA" id="ARBA00022628"/>
    </source>
</evidence>
<evidence type="ECO:0000256" key="2">
    <source>
        <dbReference type="ARBA" id="ARBA00008465"/>
    </source>
</evidence>
<proteinExistence type="inferred from homology"/>
<comment type="caution">
    <text evidence="10">The sequence shown here is derived from an EMBL/GenBank/DDBJ whole genome shotgun (WGS) entry which is preliminary data.</text>
</comment>
<sequence length="551" mass="61530">MKKDENFQKQYEEWLENTNKLIEKYPEKKAQFTTSSEIPVERLYTPDNVDETYMEQLGFPGQYPYTRGIRPTMYRARNWTMRQYAGFGSAEETNKRFRYLLEQGQTGLSVAFDLPTQIGYDSDDSMAKGEVGKVGVAIDSLEDMEALLKEIPLDKVSTSMTINAPAAVLLAMYIAVGEKQGVSKDKISGTIQNDILKEYIARGTYIFPPKPSMRLITDIFAYCAQEVPKWNTISISGYHIREAGSTAAQELAFTIANGVAYVEAALQAGLSIDKFAPRLAFFFNAHNQFFEEVAKFRAARRIWAKIMKEKFGAKDEKSWQLRFHTQTGGSTLTAQQPDNNIVRVAMQALSAVLGGTQSLHTNSRDEALALPTEESARIALRTQQIIANESGVADTVDPLGGSYYVEALTDEIEKKVNDYLNKIEDLGGAVAAIEAGFMQREIQHAAYETQKAIESGEEIVVGMNSFKMENEPQPELLRVDPSLGEKQTEKLLLLKEKRNNEEVSSALQALEAAAKGSENLMPYIIDCVKKYCTIGEICGVLRQQFGEYQGV</sequence>
<evidence type="ECO:0000256" key="6">
    <source>
        <dbReference type="ARBA" id="ARBA00023235"/>
    </source>
</evidence>
<dbReference type="RefSeq" id="WP_094922392.1">
    <property type="nucleotide sequence ID" value="NZ_NPIA01000002.1"/>
</dbReference>
<dbReference type="GO" id="GO:0046872">
    <property type="term" value="F:metal ion binding"/>
    <property type="evidence" value="ECO:0007669"/>
    <property type="project" value="UniProtKB-KW"/>
</dbReference>
<dbReference type="InterPro" id="IPR006099">
    <property type="entry name" value="MeMalonylCoA_mutase_a/b_cat"/>
</dbReference>
<feature type="domain" description="Methylmalonyl-CoA mutase alpha/beta chain catalytic" evidence="9">
    <location>
        <begin position="34"/>
        <end position="547"/>
    </location>
</feature>
<dbReference type="PANTHER" id="PTHR48101:SF1">
    <property type="entry name" value="METHYLMALONYL-COA MUTASE, LARGE SUBUNIT"/>
    <property type="match status" value="1"/>
</dbReference>
<comment type="similarity">
    <text evidence="2">Belongs to the methylmalonyl-CoA mutase family.</text>
</comment>
<dbReference type="EMBL" id="NPIA01000002">
    <property type="protein sequence ID" value="OZM57599.1"/>
    <property type="molecule type" value="Genomic_DNA"/>
</dbReference>
<dbReference type="InterPro" id="IPR016176">
    <property type="entry name" value="Cbl-dep_enz_cat"/>
</dbReference>
<keyword evidence="8" id="KW-0175">Coiled coil</keyword>
<keyword evidence="11" id="KW-1185">Reference proteome</keyword>
<dbReference type="FunFam" id="3.20.20.240:FF:000001">
    <property type="entry name" value="Probable methylmalonyl-coa mutase"/>
    <property type="match status" value="1"/>
</dbReference>
<dbReference type="EC" id="5.4.99.2" evidence="3"/>
<dbReference type="CDD" id="cd03680">
    <property type="entry name" value="MM_CoA_mutase_ICM_like"/>
    <property type="match status" value="1"/>
</dbReference>
<evidence type="ECO:0000256" key="1">
    <source>
        <dbReference type="ARBA" id="ARBA00001922"/>
    </source>
</evidence>
<dbReference type="PANTHER" id="PTHR48101">
    <property type="entry name" value="METHYLMALONYL-COA MUTASE, MITOCHONDRIAL-RELATED"/>
    <property type="match status" value="1"/>
</dbReference>
<accession>A0A263BV56</accession>
<evidence type="ECO:0000256" key="8">
    <source>
        <dbReference type="SAM" id="Coils"/>
    </source>
</evidence>
<keyword evidence="6" id="KW-0413">Isomerase</keyword>
<name>A0A263BV56_9BACI</name>
<dbReference type="GO" id="GO:0004494">
    <property type="term" value="F:methylmalonyl-CoA mutase activity"/>
    <property type="evidence" value="ECO:0007669"/>
    <property type="project" value="UniProtKB-EC"/>
</dbReference>
<evidence type="ECO:0000256" key="5">
    <source>
        <dbReference type="ARBA" id="ARBA00022723"/>
    </source>
</evidence>
<feature type="coiled-coil region" evidence="8">
    <location>
        <begin position="493"/>
        <end position="520"/>
    </location>
</feature>
<keyword evidence="7" id="KW-0170">Cobalt</keyword>
<keyword evidence="4" id="KW-0846">Cobalamin</keyword>
<evidence type="ECO:0000256" key="7">
    <source>
        <dbReference type="ARBA" id="ARBA00023285"/>
    </source>
</evidence>
<dbReference type="Gene3D" id="3.20.20.240">
    <property type="entry name" value="Methylmalonyl-CoA mutase"/>
    <property type="match status" value="1"/>
</dbReference>
<evidence type="ECO:0000256" key="3">
    <source>
        <dbReference type="ARBA" id="ARBA00012398"/>
    </source>
</evidence>
<comment type="cofactor">
    <cofactor evidence="1">
        <name>adenosylcob(III)alamin</name>
        <dbReference type="ChEBI" id="CHEBI:18408"/>
    </cofactor>
</comment>
<organism evidence="10 11">
    <name type="scientific">Lottiidibacillus patelloidae</name>
    <dbReference type="NCBI Taxonomy" id="2670334"/>
    <lineage>
        <taxon>Bacteria</taxon>
        <taxon>Bacillati</taxon>
        <taxon>Bacillota</taxon>
        <taxon>Bacilli</taxon>
        <taxon>Bacillales</taxon>
        <taxon>Bacillaceae</taxon>
        <taxon>Lottiidibacillus</taxon>
    </lineage>
</organism>
<evidence type="ECO:0000259" key="9">
    <source>
        <dbReference type="Pfam" id="PF01642"/>
    </source>
</evidence>
<keyword evidence="5" id="KW-0479">Metal-binding</keyword>
<dbReference type="GO" id="GO:0031419">
    <property type="term" value="F:cobalamin binding"/>
    <property type="evidence" value="ECO:0007669"/>
    <property type="project" value="UniProtKB-KW"/>
</dbReference>